<gene>
    <name evidence="3" type="ORF">g.1032</name>
</gene>
<evidence type="ECO:0000259" key="2">
    <source>
        <dbReference type="PROSITE" id="PS50011"/>
    </source>
</evidence>
<feature type="compositionally biased region" description="Polar residues" evidence="1">
    <location>
        <begin position="136"/>
        <end position="148"/>
    </location>
</feature>
<dbReference type="GO" id="GO:0004672">
    <property type="term" value="F:protein kinase activity"/>
    <property type="evidence" value="ECO:0007669"/>
    <property type="project" value="InterPro"/>
</dbReference>
<dbReference type="Gene3D" id="1.10.510.10">
    <property type="entry name" value="Transferase(Phosphotransferase) domain 1"/>
    <property type="match status" value="1"/>
</dbReference>
<feature type="region of interest" description="Disordered" evidence="1">
    <location>
        <begin position="133"/>
        <end position="159"/>
    </location>
</feature>
<dbReference type="PROSITE" id="PS50011">
    <property type="entry name" value="PROTEIN_KINASE_DOM"/>
    <property type="match status" value="1"/>
</dbReference>
<sequence>MKPYGRPVDLWACGVILYIMLGGYQPFYHTDERKLNSLIKSGDYELSSSAWKDVTTEGKDIIMKLLCIVPERRLTAAQAMEHMWFTKIKTVKKLHRQETLDRLKNFNARRKFKAAVHSSMFLSSFLTMAKKKQQEDAASQKSSSTSVAGPSKKPNRIGK</sequence>
<organism evidence="3">
    <name type="scientific">Cuerna arida</name>
    <dbReference type="NCBI Taxonomy" id="1464854"/>
    <lineage>
        <taxon>Eukaryota</taxon>
        <taxon>Metazoa</taxon>
        <taxon>Ecdysozoa</taxon>
        <taxon>Arthropoda</taxon>
        <taxon>Hexapoda</taxon>
        <taxon>Insecta</taxon>
        <taxon>Pterygota</taxon>
        <taxon>Neoptera</taxon>
        <taxon>Paraneoptera</taxon>
        <taxon>Hemiptera</taxon>
        <taxon>Auchenorrhyncha</taxon>
        <taxon>Membracoidea</taxon>
        <taxon>Cicadellidae</taxon>
        <taxon>Cicadellinae</taxon>
        <taxon>Proconiini</taxon>
        <taxon>Cuerna</taxon>
    </lineage>
</organism>
<reference evidence="3" key="1">
    <citation type="submission" date="2015-11" db="EMBL/GenBank/DDBJ databases">
        <title>De novo transcriptome assembly of four potential Pierce s Disease insect vectors from Arizona vineyards.</title>
        <authorList>
            <person name="Tassone E.E."/>
        </authorList>
    </citation>
    <scope>NUCLEOTIDE SEQUENCE</scope>
</reference>
<dbReference type="EMBL" id="GECZ01006574">
    <property type="protein sequence ID" value="JAS63195.1"/>
    <property type="molecule type" value="Transcribed_RNA"/>
</dbReference>
<dbReference type="Gene3D" id="6.10.140.620">
    <property type="match status" value="1"/>
</dbReference>
<proteinExistence type="predicted"/>
<dbReference type="SUPFAM" id="SSF56112">
    <property type="entry name" value="Protein kinase-like (PK-like)"/>
    <property type="match status" value="1"/>
</dbReference>
<dbReference type="AlphaFoldDB" id="A0A1B6GL86"/>
<dbReference type="InterPro" id="IPR000719">
    <property type="entry name" value="Prot_kinase_dom"/>
</dbReference>
<dbReference type="PANTHER" id="PTHR24347">
    <property type="entry name" value="SERINE/THREONINE-PROTEIN KINASE"/>
    <property type="match status" value="1"/>
</dbReference>
<accession>A0A1B6GL86</accession>
<name>A0A1B6GL86_9HEMI</name>
<evidence type="ECO:0000313" key="3">
    <source>
        <dbReference type="EMBL" id="JAS63195.1"/>
    </source>
</evidence>
<dbReference type="GO" id="GO:0005524">
    <property type="term" value="F:ATP binding"/>
    <property type="evidence" value="ECO:0007669"/>
    <property type="project" value="InterPro"/>
</dbReference>
<feature type="domain" description="Protein kinase" evidence="2">
    <location>
        <begin position="1"/>
        <end position="85"/>
    </location>
</feature>
<dbReference type="Pfam" id="PF00069">
    <property type="entry name" value="Pkinase"/>
    <property type="match status" value="1"/>
</dbReference>
<evidence type="ECO:0000256" key="1">
    <source>
        <dbReference type="SAM" id="MobiDB-lite"/>
    </source>
</evidence>
<protein>
    <recommendedName>
        <fullName evidence="2">Protein kinase domain-containing protein</fullName>
    </recommendedName>
</protein>
<dbReference type="InterPro" id="IPR011009">
    <property type="entry name" value="Kinase-like_dom_sf"/>
</dbReference>